<reference evidence="5" key="1">
    <citation type="submission" date="2010-07" db="EMBL/GenBank/DDBJ databases">
        <title>The genome sequence of Gaeumannomyces graminis var. tritici strain R3-111a-1.</title>
        <authorList>
            <consortium name="The Broad Institute Genome Sequencing Platform"/>
            <person name="Ma L.-J."/>
            <person name="Dead R."/>
            <person name="Young S."/>
            <person name="Zeng Q."/>
            <person name="Koehrsen M."/>
            <person name="Alvarado L."/>
            <person name="Berlin A."/>
            <person name="Chapman S.B."/>
            <person name="Chen Z."/>
            <person name="Freedman E."/>
            <person name="Gellesch M."/>
            <person name="Goldberg J."/>
            <person name="Griggs A."/>
            <person name="Gujja S."/>
            <person name="Heilman E.R."/>
            <person name="Heiman D."/>
            <person name="Hepburn T."/>
            <person name="Howarth C."/>
            <person name="Jen D."/>
            <person name="Larson L."/>
            <person name="Mehta T."/>
            <person name="Neiman D."/>
            <person name="Pearson M."/>
            <person name="Roberts A."/>
            <person name="Saif S."/>
            <person name="Shea T."/>
            <person name="Shenoy N."/>
            <person name="Sisk P."/>
            <person name="Stolte C."/>
            <person name="Sykes S."/>
            <person name="Walk T."/>
            <person name="White J."/>
            <person name="Yandava C."/>
            <person name="Haas B."/>
            <person name="Nusbaum C."/>
            <person name="Birren B."/>
        </authorList>
    </citation>
    <scope>NUCLEOTIDE SEQUENCE [LARGE SCALE GENOMIC DNA]</scope>
    <source>
        <strain evidence="5">R3-111a-1</strain>
    </source>
</reference>
<reference evidence="4" key="5">
    <citation type="submission" date="2018-04" db="UniProtKB">
        <authorList>
            <consortium name="EnsemblFungi"/>
        </authorList>
    </citation>
    <scope>IDENTIFICATION</scope>
    <source>
        <strain evidence="4">R3-111a-1</strain>
    </source>
</reference>
<evidence type="ECO:0000256" key="2">
    <source>
        <dbReference type="SAM" id="Phobius"/>
    </source>
</evidence>
<reference evidence="3" key="2">
    <citation type="submission" date="2010-07" db="EMBL/GenBank/DDBJ databases">
        <authorList>
            <consortium name="The Broad Institute Genome Sequencing Platform"/>
            <consortium name="Broad Institute Genome Sequencing Center for Infectious Disease"/>
            <person name="Ma L.-J."/>
            <person name="Dead R."/>
            <person name="Young S."/>
            <person name="Zeng Q."/>
            <person name="Koehrsen M."/>
            <person name="Alvarado L."/>
            <person name="Berlin A."/>
            <person name="Chapman S.B."/>
            <person name="Chen Z."/>
            <person name="Freedman E."/>
            <person name="Gellesch M."/>
            <person name="Goldberg J."/>
            <person name="Griggs A."/>
            <person name="Gujja S."/>
            <person name="Heilman E.R."/>
            <person name="Heiman D."/>
            <person name="Hepburn T."/>
            <person name="Howarth C."/>
            <person name="Jen D."/>
            <person name="Larson L."/>
            <person name="Mehta T."/>
            <person name="Neiman D."/>
            <person name="Pearson M."/>
            <person name="Roberts A."/>
            <person name="Saif S."/>
            <person name="Shea T."/>
            <person name="Shenoy N."/>
            <person name="Sisk P."/>
            <person name="Stolte C."/>
            <person name="Sykes S."/>
            <person name="Walk T."/>
            <person name="White J."/>
            <person name="Yandava C."/>
            <person name="Haas B."/>
            <person name="Nusbaum C."/>
            <person name="Birren B."/>
        </authorList>
    </citation>
    <scope>NUCLEOTIDE SEQUENCE</scope>
    <source>
        <strain evidence="3">R3-111a-1</strain>
    </source>
</reference>
<reference evidence="3" key="3">
    <citation type="submission" date="2010-09" db="EMBL/GenBank/DDBJ databases">
        <title>Annotation of Gaeumannomyces graminis var. tritici R3-111a-1.</title>
        <authorList>
            <consortium name="The Broad Institute Genome Sequencing Platform"/>
            <person name="Ma L.-J."/>
            <person name="Dead R."/>
            <person name="Young S.K."/>
            <person name="Zeng Q."/>
            <person name="Gargeya S."/>
            <person name="Fitzgerald M."/>
            <person name="Haas B."/>
            <person name="Abouelleil A."/>
            <person name="Alvarado L."/>
            <person name="Arachchi H.M."/>
            <person name="Berlin A."/>
            <person name="Brown A."/>
            <person name="Chapman S.B."/>
            <person name="Chen Z."/>
            <person name="Dunbar C."/>
            <person name="Freedman E."/>
            <person name="Gearin G."/>
            <person name="Gellesch M."/>
            <person name="Goldberg J."/>
            <person name="Griggs A."/>
            <person name="Gujja S."/>
            <person name="Heiman D."/>
            <person name="Howarth C."/>
            <person name="Larson L."/>
            <person name="Lui A."/>
            <person name="MacDonald P.J.P."/>
            <person name="Mehta T."/>
            <person name="Montmayeur A."/>
            <person name="Murphy C."/>
            <person name="Neiman D."/>
            <person name="Pearson M."/>
            <person name="Priest M."/>
            <person name="Roberts A."/>
            <person name="Saif S."/>
            <person name="Shea T."/>
            <person name="Shenoy N."/>
            <person name="Sisk P."/>
            <person name="Stolte C."/>
            <person name="Sykes S."/>
            <person name="Yandava C."/>
            <person name="Wortman J."/>
            <person name="Nusbaum C."/>
            <person name="Birren B."/>
        </authorList>
    </citation>
    <scope>NUCLEOTIDE SEQUENCE</scope>
    <source>
        <strain evidence="3">R3-111a-1</strain>
    </source>
</reference>
<dbReference type="RefSeq" id="XP_009222476.1">
    <property type="nucleotide sequence ID" value="XM_009224212.1"/>
</dbReference>
<accession>J3NYP3</accession>
<evidence type="ECO:0000313" key="5">
    <source>
        <dbReference type="Proteomes" id="UP000006039"/>
    </source>
</evidence>
<keyword evidence="2" id="KW-1133">Transmembrane helix</keyword>
<dbReference type="AlphaFoldDB" id="J3NYP3"/>
<gene>
    <name evidence="4" type="primary">20346853</name>
    <name evidence="3" type="ORF">GGTG_06395</name>
</gene>
<dbReference type="GeneID" id="20346853"/>
<evidence type="ECO:0000256" key="1">
    <source>
        <dbReference type="SAM" id="MobiDB-lite"/>
    </source>
</evidence>
<dbReference type="Proteomes" id="UP000006039">
    <property type="component" value="Unassembled WGS sequence"/>
</dbReference>
<feature type="transmembrane region" description="Helical" evidence="2">
    <location>
        <begin position="20"/>
        <end position="44"/>
    </location>
</feature>
<dbReference type="EnsemblFungi" id="EJT76476">
    <property type="protein sequence ID" value="EJT76476"/>
    <property type="gene ID" value="GGTG_06395"/>
</dbReference>
<keyword evidence="2" id="KW-0812">Transmembrane</keyword>
<dbReference type="VEuPathDB" id="FungiDB:GGTG_06395"/>
<organism evidence="3">
    <name type="scientific">Gaeumannomyces tritici (strain R3-111a-1)</name>
    <name type="common">Wheat and barley take-all root rot fungus</name>
    <name type="synonym">Gaeumannomyces graminis var. tritici</name>
    <dbReference type="NCBI Taxonomy" id="644352"/>
    <lineage>
        <taxon>Eukaryota</taxon>
        <taxon>Fungi</taxon>
        <taxon>Dikarya</taxon>
        <taxon>Ascomycota</taxon>
        <taxon>Pezizomycotina</taxon>
        <taxon>Sordariomycetes</taxon>
        <taxon>Sordariomycetidae</taxon>
        <taxon>Magnaporthales</taxon>
        <taxon>Magnaporthaceae</taxon>
        <taxon>Gaeumannomyces</taxon>
    </lineage>
</organism>
<dbReference type="HOGENOM" id="CLU_1434701_0_0_1"/>
<reference evidence="4" key="4">
    <citation type="journal article" date="2015" name="G3 (Bethesda)">
        <title>Genome sequences of three phytopathogenic species of the Magnaporthaceae family of fungi.</title>
        <authorList>
            <person name="Okagaki L.H."/>
            <person name="Nunes C.C."/>
            <person name="Sailsbery J."/>
            <person name="Clay B."/>
            <person name="Brown D."/>
            <person name="John T."/>
            <person name="Oh Y."/>
            <person name="Young N."/>
            <person name="Fitzgerald M."/>
            <person name="Haas B.J."/>
            <person name="Zeng Q."/>
            <person name="Young S."/>
            <person name="Adiconis X."/>
            <person name="Fan L."/>
            <person name="Levin J.Z."/>
            <person name="Mitchell T.K."/>
            <person name="Okubara P.A."/>
            <person name="Farman M.L."/>
            <person name="Kohn L.M."/>
            <person name="Birren B."/>
            <person name="Ma L.-J."/>
            <person name="Dean R.A."/>
        </authorList>
    </citation>
    <scope>NUCLEOTIDE SEQUENCE</scope>
    <source>
        <strain evidence="4">R3-111a-1</strain>
    </source>
</reference>
<feature type="compositionally biased region" description="Low complexity" evidence="1">
    <location>
        <begin position="167"/>
        <end position="184"/>
    </location>
</feature>
<keyword evidence="2" id="KW-0472">Membrane</keyword>
<dbReference type="EMBL" id="GL385397">
    <property type="protein sequence ID" value="EJT76476.1"/>
    <property type="molecule type" value="Genomic_DNA"/>
</dbReference>
<evidence type="ECO:0000313" key="3">
    <source>
        <dbReference type="EMBL" id="EJT76476.1"/>
    </source>
</evidence>
<name>J3NYP3_GAET3</name>
<evidence type="ECO:0000313" key="4">
    <source>
        <dbReference type="EnsemblFungi" id="EJT76476"/>
    </source>
</evidence>
<proteinExistence type="predicted"/>
<feature type="region of interest" description="Disordered" evidence="1">
    <location>
        <begin position="109"/>
        <end position="190"/>
    </location>
</feature>
<dbReference type="eggNOG" id="ENOG502RN49">
    <property type="taxonomic scope" value="Eukaryota"/>
</dbReference>
<protein>
    <submittedName>
        <fullName evidence="3 4">Uncharacterized protein</fullName>
    </submittedName>
</protein>
<keyword evidence="5" id="KW-1185">Reference proteome</keyword>
<dbReference type="OrthoDB" id="10610002at2759"/>
<sequence>MPAILLSRDTRTTVTALSAVAIVVYILIPIVILSLIVATVWLVFRNKKRRKAQALAQAEGSNVHLYSNGYQNTQNVQNTGYYPHGQQLGGANGGGGWVVNSTPAYGGNNTGGGWAPNGSSGPAAPVFRAMPPPADDTEHGASHAGDANSNSAVGPAEGIAPPQAVYSHTSNSTSTSTANLTGNTQPPPAR</sequence>